<feature type="compositionally biased region" description="Basic and acidic residues" evidence="1">
    <location>
        <begin position="8"/>
        <end position="33"/>
    </location>
</feature>
<evidence type="ECO:0000256" key="1">
    <source>
        <dbReference type="SAM" id="MobiDB-lite"/>
    </source>
</evidence>
<organism evidence="2 3">
    <name type="scientific">Sphingomonas faeni</name>
    <dbReference type="NCBI Taxonomy" id="185950"/>
    <lineage>
        <taxon>Bacteria</taxon>
        <taxon>Pseudomonadati</taxon>
        <taxon>Pseudomonadota</taxon>
        <taxon>Alphaproteobacteria</taxon>
        <taxon>Sphingomonadales</taxon>
        <taxon>Sphingomonadaceae</taxon>
        <taxon>Sphingomonas</taxon>
    </lineage>
</organism>
<protein>
    <submittedName>
        <fullName evidence="2">Uncharacterized protein</fullName>
    </submittedName>
</protein>
<name>A0A2T5U0Q1_9SPHN</name>
<proteinExistence type="predicted"/>
<feature type="region of interest" description="Disordered" evidence="1">
    <location>
        <begin position="1"/>
        <end position="44"/>
    </location>
</feature>
<evidence type="ECO:0000313" key="2">
    <source>
        <dbReference type="EMBL" id="PTW45070.1"/>
    </source>
</evidence>
<comment type="caution">
    <text evidence="2">The sequence shown here is derived from an EMBL/GenBank/DDBJ whole genome shotgun (WGS) entry which is preliminary data.</text>
</comment>
<dbReference type="RefSeq" id="WP_244187137.1">
    <property type="nucleotide sequence ID" value="NZ_QAYE01000008.1"/>
</dbReference>
<dbReference type="GeneID" id="91007069"/>
<reference evidence="2 3" key="1">
    <citation type="submission" date="2018-04" db="EMBL/GenBank/DDBJ databases">
        <title>Genomic Encyclopedia of Type Strains, Phase III (KMG-III): the genomes of soil and plant-associated and newly described type strains.</title>
        <authorList>
            <person name="Whitman W."/>
        </authorList>
    </citation>
    <scope>NUCLEOTIDE SEQUENCE [LARGE SCALE GENOMIC DNA]</scope>
    <source>
        <strain evidence="2 3">MA-olki</strain>
    </source>
</reference>
<dbReference type="AlphaFoldDB" id="A0A2T5U0Q1"/>
<sequence length="137" mass="15400">MAWLHATPKPDARSRRGRDEPAETRLSRIDDLKRKKILPSMPPNPAPHITDWLIEMGLTEAAGMGTAAISSRELAAWQDNTGIRLEPWVGRLIRQLSKTYIAEGRLAESENCPAPWRAPVSQREVDIEEAQLRKLLG</sequence>
<gene>
    <name evidence="2" type="ORF">C8J25_108162</name>
</gene>
<dbReference type="EMBL" id="QAYE01000008">
    <property type="protein sequence ID" value="PTW45070.1"/>
    <property type="molecule type" value="Genomic_DNA"/>
</dbReference>
<dbReference type="Proteomes" id="UP000244013">
    <property type="component" value="Unassembled WGS sequence"/>
</dbReference>
<accession>A0A2T5U0Q1</accession>
<evidence type="ECO:0000313" key="3">
    <source>
        <dbReference type="Proteomes" id="UP000244013"/>
    </source>
</evidence>